<keyword evidence="4" id="KW-1185">Reference proteome</keyword>
<feature type="transmembrane region" description="Helical" evidence="1">
    <location>
        <begin position="15"/>
        <end position="38"/>
    </location>
</feature>
<dbReference type="InterPro" id="IPR013587">
    <property type="entry name" value="Nitrate/nitrite_sensing"/>
</dbReference>
<keyword evidence="1" id="KW-0812">Transmembrane</keyword>
<gene>
    <name evidence="3" type="ORF">KHX94_18450</name>
</gene>
<dbReference type="EMBL" id="CP074572">
    <property type="protein sequence ID" value="QVK23060.1"/>
    <property type="molecule type" value="Genomic_DNA"/>
</dbReference>
<sequence>MYWQWIGNLPLRVKFLFVIVPSYLFAIIFGCVLVFQYLSQANSASQVLALSKLAKVNSELVHELQKERGMSAGFIGAGGQAFVDKLPTQRQTTDKVLTTFRTFISNHTLPASFSTELNEVNSLLSKLSTIRGQISALSISVADEVAYYTRLNALLLSIVDDTVKAGTDKTIAVDAAAFSAYLQMKERAGIERAVLSSTFGQQGFKGGVYTRFVTLVAEQNSFQQRFQALTNSVMLARYQQLLAQPAIAEVTRYRTIALAQQAADIAKESPEAWFAASTKRIELMHDFEKAFPIILSAIQHRCIIGS</sequence>
<keyword evidence="1" id="KW-1133">Transmembrane helix</keyword>
<protein>
    <submittedName>
        <fullName evidence="3">Nitrate- and nitrite sensing domain-containing protein</fullName>
    </submittedName>
</protein>
<proteinExistence type="predicted"/>
<accession>A0ABX8DFA1</accession>
<evidence type="ECO:0000313" key="3">
    <source>
        <dbReference type="EMBL" id="QVK23060.1"/>
    </source>
</evidence>
<keyword evidence="1" id="KW-0472">Membrane</keyword>
<name>A0ABX8DFA1_9GAMM</name>
<reference evidence="3 4" key="1">
    <citation type="journal article" date="2012" name="Int. J. Syst. Evol. Microbiol.">
        <title>Shewanella dokdonensis sp. nov., isolated from seawater.</title>
        <authorList>
            <person name="Sung H.R."/>
            <person name="Yoon J.H."/>
            <person name="Ghim S.Y."/>
        </authorList>
    </citation>
    <scope>NUCLEOTIDE SEQUENCE [LARGE SCALE GENOMIC DNA]</scope>
    <source>
        <strain evidence="3 4">DSM 23626</strain>
    </source>
</reference>
<organism evidence="3 4">
    <name type="scientific">Shewanella dokdonensis</name>
    <dbReference type="NCBI Taxonomy" id="712036"/>
    <lineage>
        <taxon>Bacteria</taxon>
        <taxon>Pseudomonadati</taxon>
        <taxon>Pseudomonadota</taxon>
        <taxon>Gammaproteobacteria</taxon>
        <taxon>Alteromonadales</taxon>
        <taxon>Shewanellaceae</taxon>
        <taxon>Shewanella</taxon>
    </lineage>
</organism>
<dbReference type="Proteomes" id="UP000676428">
    <property type="component" value="Chromosome"/>
</dbReference>
<evidence type="ECO:0000313" key="4">
    <source>
        <dbReference type="Proteomes" id="UP000676428"/>
    </source>
</evidence>
<evidence type="ECO:0000256" key="1">
    <source>
        <dbReference type="SAM" id="Phobius"/>
    </source>
</evidence>
<evidence type="ECO:0000259" key="2">
    <source>
        <dbReference type="Pfam" id="PF08376"/>
    </source>
</evidence>
<dbReference type="Pfam" id="PF08376">
    <property type="entry name" value="NIT"/>
    <property type="match status" value="1"/>
</dbReference>
<feature type="domain" description="Nitrate/nitrite sensing protein" evidence="2">
    <location>
        <begin position="59"/>
        <end position="290"/>
    </location>
</feature>